<dbReference type="EMBL" id="KZ819636">
    <property type="protein sequence ID" value="PWN90791.1"/>
    <property type="molecule type" value="Genomic_DNA"/>
</dbReference>
<dbReference type="PANTHER" id="PTHR10921">
    <property type="entry name" value="NUCLEAR DISTRIBUTION PROTEIN NUDE HOMOLOG 1"/>
    <property type="match status" value="1"/>
</dbReference>
<feature type="compositionally biased region" description="Low complexity" evidence="8">
    <location>
        <begin position="484"/>
        <end position="495"/>
    </location>
</feature>
<dbReference type="Gene3D" id="6.10.250.1080">
    <property type="match status" value="1"/>
</dbReference>
<keyword evidence="6" id="KW-0206">Cytoskeleton</keyword>
<dbReference type="AlphaFoldDB" id="A0A316YNJ7"/>
<dbReference type="InParanoid" id="A0A316YNJ7"/>
<keyword evidence="3" id="KW-0963">Cytoplasm</keyword>
<dbReference type="GO" id="GO:0000776">
    <property type="term" value="C:kinetochore"/>
    <property type="evidence" value="ECO:0007669"/>
    <property type="project" value="TreeGrafter"/>
</dbReference>
<dbReference type="GO" id="GO:0008017">
    <property type="term" value="F:microtubule binding"/>
    <property type="evidence" value="ECO:0007669"/>
    <property type="project" value="InterPro"/>
</dbReference>
<dbReference type="GO" id="GO:0005871">
    <property type="term" value="C:kinesin complex"/>
    <property type="evidence" value="ECO:0007669"/>
    <property type="project" value="TreeGrafter"/>
</dbReference>
<evidence type="ECO:0000256" key="8">
    <source>
        <dbReference type="SAM" id="MobiDB-lite"/>
    </source>
</evidence>
<comment type="subcellular location">
    <subcellularLocation>
        <location evidence="1">Cytoplasm</location>
        <location evidence="1">Cytoskeleton</location>
    </subcellularLocation>
</comment>
<comment type="similarity">
    <text evidence="2">Belongs to the nudE family.</text>
</comment>
<dbReference type="GO" id="GO:0000132">
    <property type="term" value="P:establishment of mitotic spindle orientation"/>
    <property type="evidence" value="ECO:0007669"/>
    <property type="project" value="TreeGrafter"/>
</dbReference>
<dbReference type="InterPro" id="IPR006964">
    <property type="entry name" value="NUDE_dom"/>
</dbReference>
<dbReference type="GO" id="GO:0047496">
    <property type="term" value="P:vesicle transport along microtubule"/>
    <property type="evidence" value="ECO:0007669"/>
    <property type="project" value="TreeGrafter"/>
</dbReference>
<feature type="domain" description="NUDE" evidence="9">
    <location>
        <begin position="136"/>
        <end position="277"/>
    </location>
</feature>
<dbReference type="RefSeq" id="XP_025377989.1">
    <property type="nucleotide sequence ID" value="XM_025521826.1"/>
</dbReference>
<evidence type="ECO:0000256" key="6">
    <source>
        <dbReference type="ARBA" id="ARBA00023212"/>
    </source>
</evidence>
<keyword evidence="5 7" id="KW-0175">Coiled coil</keyword>
<dbReference type="OrthoDB" id="5877028at2759"/>
<feature type="compositionally biased region" description="Polar residues" evidence="8">
    <location>
        <begin position="238"/>
        <end position="265"/>
    </location>
</feature>
<evidence type="ECO:0000256" key="2">
    <source>
        <dbReference type="ARBA" id="ARBA00007429"/>
    </source>
</evidence>
<feature type="compositionally biased region" description="Polar residues" evidence="8">
    <location>
        <begin position="188"/>
        <end position="210"/>
    </location>
</feature>
<dbReference type="STRING" id="215250.A0A316YNJ7"/>
<organism evidence="10 11">
    <name type="scientific">Acaromyces ingoldii</name>
    <dbReference type="NCBI Taxonomy" id="215250"/>
    <lineage>
        <taxon>Eukaryota</taxon>
        <taxon>Fungi</taxon>
        <taxon>Dikarya</taxon>
        <taxon>Basidiomycota</taxon>
        <taxon>Ustilaginomycotina</taxon>
        <taxon>Exobasidiomycetes</taxon>
        <taxon>Exobasidiales</taxon>
        <taxon>Cryptobasidiaceae</taxon>
        <taxon>Acaromyces</taxon>
    </lineage>
</organism>
<feature type="region of interest" description="Disordered" evidence="8">
    <location>
        <begin position="356"/>
        <end position="468"/>
    </location>
</feature>
<feature type="compositionally biased region" description="Basic and acidic residues" evidence="8">
    <location>
        <begin position="211"/>
        <end position="222"/>
    </location>
</feature>
<evidence type="ECO:0000256" key="5">
    <source>
        <dbReference type="ARBA" id="ARBA00023054"/>
    </source>
</evidence>
<evidence type="ECO:0000313" key="11">
    <source>
        <dbReference type="Proteomes" id="UP000245768"/>
    </source>
</evidence>
<sequence>MSDQDGVPKFSDAESEIHFWKARVKDLQDTLKETESSLQDFMDGSRELEKEMDREISAAHAKTNELQIRAEKMKGDVDDWKSKYQRALSDHNKALSEMNREVSTLRESHNIYKSKLRDMELDNDELENAERMIASSLQDMEQRYNKAIERTALLEEELVEKSKLEEENQRLKDELRELNEEVAVLRDTMTNQTISRTNTPAEISSSNGRNSVDDLRVDDLVLKSRPRSRTQGGLVRPSSRTATYSPPSRTTQLPPIAQSASSSTRAPMLASRASISSHARHRSKDVTTDEVAAATSMAEKSSSGLRARQSIGGRVPARTPRYTTTPGARVQPGSSMKMMADMFSRMRALETRINSARTLSSLPPAEESAIPRPSSRLSNSIGQGGGQYTPRRSVDGGGRADTPSSIPVPSSGLSKSMSSRVRPSSRLSMANNAGSSDQTTSSSMAYRELGSRHPTRSRTPTAEMSGNVNLDFLEHDPKLYKRMSGTALGTGSGAANRPRPSTSGAGQQHNNTATMSLKQAASNATTMGIRRDVPPNSWRGLASTNSRPRSGSTGSR</sequence>
<reference evidence="10" key="1">
    <citation type="journal article" date="2018" name="Mol. Biol. Evol.">
        <title>Broad Genomic Sampling Reveals a Smut Pathogenic Ancestry of the Fungal Clade Ustilaginomycotina.</title>
        <authorList>
            <person name="Kijpornyongpan T."/>
            <person name="Mondo S.J."/>
            <person name="Barry K."/>
            <person name="Sandor L."/>
            <person name="Lee J."/>
            <person name="Lipzen A."/>
            <person name="Pangilinan J."/>
            <person name="LaButti K."/>
            <person name="Hainaut M."/>
            <person name="Henrissat B."/>
            <person name="Grigoriev I.V."/>
            <person name="Spatafora J.W."/>
            <person name="Aime M.C."/>
        </authorList>
    </citation>
    <scope>NUCLEOTIDE SEQUENCE [LARGE SCALE GENOMIC DNA]</scope>
    <source>
        <strain evidence="10">MCA 4198</strain>
    </source>
</reference>
<evidence type="ECO:0000256" key="4">
    <source>
        <dbReference type="ARBA" id="ARBA00022701"/>
    </source>
</evidence>
<evidence type="ECO:0000256" key="1">
    <source>
        <dbReference type="ARBA" id="ARBA00004245"/>
    </source>
</evidence>
<dbReference type="PANTHER" id="PTHR10921:SF1">
    <property type="entry name" value="NUCLEAR DISTRIBUTION PROTEIN NUDE HOMOLOG"/>
    <property type="match status" value="1"/>
</dbReference>
<evidence type="ECO:0000313" key="10">
    <source>
        <dbReference type="EMBL" id="PWN90791.1"/>
    </source>
</evidence>
<protein>
    <recommendedName>
        <fullName evidence="9">NUDE domain-containing protein</fullName>
    </recommendedName>
</protein>
<dbReference type="SUPFAM" id="SSF57997">
    <property type="entry name" value="Tropomyosin"/>
    <property type="match status" value="1"/>
</dbReference>
<feature type="compositionally biased region" description="Polar residues" evidence="8">
    <location>
        <begin position="499"/>
        <end position="526"/>
    </location>
</feature>
<proteinExistence type="inferred from homology"/>
<evidence type="ECO:0000256" key="7">
    <source>
        <dbReference type="SAM" id="Coils"/>
    </source>
</evidence>
<gene>
    <name evidence="10" type="ORF">FA10DRAFT_267229</name>
</gene>
<feature type="compositionally biased region" description="Polar residues" evidence="8">
    <location>
        <begin position="429"/>
        <end position="444"/>
    </location>
</feature>
<evidence type="ECO:0000256" key="3">
    <source>
        <dbReference type="ARBA" id="ARBA00022490"/>
    </source>
</evidence>
<dbReference type="GO" id="GO:0007020">
    <property type="term" value="P:microtubule nucleation"/>
    <property type="evidence" value="ECO:0007669"/>
    <property type="project" value="TreeGrafter"/>
</dbReference>
<feature type="region of interest" description="Disordered" evidence="8">
    <location>
        <begin position="483"/>
        <end position="556"/>
    </location>
</feature>
<accession>A0A316YNJ7</accession>
<feature type="compositionally biased region" description="Polar residues" evidence="8">
    <location>
        <begin position="402"/>
        <end position="413"/>
    </location>
</feature>
<name>A0A316YNJ7_9BASI</name>
<feature type="region of interest" description="Disordered" evidence="8">
    <location>
        <begin position="187"/>
        <end position="333"/>
    </location>
</feature>
<dbReference type="Pfam" id="PF04880">
    <property type="entry name" value="NUDE_C"/>
    <property type="match status" value="1"/>
</dbReference>
<feature type="coiled-coil region" evidence="7">
    <location>
        <begin position="10"/>
        <end position="51"/>
    </location>
</feature>
<evidence type="ECO:0000259" key="9">
    <source>
        <dbReference type="Pfam" id="PF04880"/>
    </source>
</evidence>
<feature type="compositionally biased region" description="Polar residues" evidence="8">
    <location>
        <begin position="542"/>
        <end position="556"/>
    </location>
</feature>
<dbReference type="GO" id="GO:0007059">
    <property type="term" value="P:chromosome segregation"/>
    <property type="evidence" value="ECO:0007669"/>
    <property type="project" value="TreeGrafter"/>
</dbReference>
<keyword evidence="11" id="KW-1185">Reference proteome</keyword>
<dbReference type="InterPro" id="IPR033494">
    <property type="entry name" value="NUDE"/>
</dbReference>
<dbReference type="GO" id="GO:0051642">
    <property type="term" value="P:centrosome localization"/>
    <property type="evidence" value="ECO:0007669"/>
    <property type="project" value="TreeGrafter"/>
</dbReference>
<dbReference type="GeneID" id="37043742"/>
<dbReference type="Proteomes" id="UP000245768">
    <property type="component" value="Unassembled WGS sequence"/>
</dbReference>
<feature type="compositionally biased region" description="Polar residues" evidence="8">
    <location>
        <begin position="457"/>
        <end position="468"/>
    </location>
</feature>
<feature type="compositionally biased region" description="Low complexity" evidence="8">
    <location>
        <begin position="414"/>
        <end position="428"/>
    </location>
</feature>
<dbReference type="GO" id="GO:0005874">
    <property type="term" value="C:microtubule"/>
    <property type="evidence" value="ECO:0007669"/>
    <property type="project" value="UniProtKB-KW"/>
</dbReference>
<keyword evidence="4" id="KW-0493">Microtubule</keyword>